<proteinExistence type="predicted"/>
<protein>
    <recommendedName>
        <fullName evidence="2">Transglycosylase SLT domain-containing protein</fullName>
    </recommendedName>
</protein>
<dbReference type="RefSeq" id="WP_229880323.1">
    <property type="nucleotide sequence ID" value="NZ_BNAV01000001.1"/>
</dbReference>
<accession>A0A8H9INS4</accession>
<evidence type="ECO:0000313" key="3">
    <source>
        <dbReference type="EMBL" id="GHF40094.1"/>
    </source>
</evidence>
<gene>
    <name evidence="3" type="ORF">GCM10017566_11840</name>
</gene>
<dbReference type="SUPFAM" id="SSF53955">
    <property type="entry name" value="Lysozyme-like"/>
    <property type="match status" value="1"/>
</dbReference>
<feature type="compositionally biased region" description="Basic residues" evidence="1">
    <location>
        <begin position="9"/>
        <end position="25"/>
    </location>
</feature>
<evidence type="ECO:0000313" key="4">
    <source>
        <dbReference type="Proteomes" id="UP000658656"/>
    </source>
</evidence>
<dbReference type="CDD" id="cd13402">
    <property type="entry name" value="LT_TF-like"/>
    <property type="match status" value="1"/>
</dbReference>
<feature type="domain" description="Transglycosylase SLT" evidence="2">
    <location>
        <begin position="145"/>
        <end position="218"/>
    </location>
</feature>
<dbReference type="Gene3D" id="1.10.530.10">
    <property type="match status" value="1"/>
</dbReference>
<organism evidence="3 4">
    <name type="scientific">Amycolatopsis bartoniae</name>
    <dbReference type="NCBI Taxonomy" id="941986"/>
    <lineage>
        <taxon>Bacteria</taxon>
        <taxon>Bacillati</taxon>
        <taxon>Actinomycetota</taxon>
        <taxon>Actinomycetes</taxon>
        <taxon>Pseudonocardiales</taxon>
        <taxon>Pseudonocardiaceae</taxon>
        <taxon>Amycolatopsis</taxon>
    </lineage>
</organism>
<dbReference type="EMBL" id="BNAV01000001">
    <property type="protein sequence ID" value="GHF40094.1"/>
    <property type="molecule type" value="Genomic_DNA"/>
</dbReference>
<dbReference type="AlphaFoldDB" id="A0A8H9INS4"/>
<comment type="caution">
    <text evidence="3">The sequence shown here is derived from an EMBL/GenBank/DDBJ whole genome shotgun (WGS) entry which is preliminary data.</text>
</comment>
<sequence length="235" mass="24312">MGNHCANTRARRKNSPYSPPRHRAPVSRNLARTTVSAGVLALSVTGSAAPVALAGTDTPPAPVVAASAPLPVASVLGVPGTTAADPGVVLPLAQPKSAAPKVEAPPQPPAGSAEPVGDQVTQWITEAVEILRAQGIPVSTEDIPAIRTVIEKESDGDPEAVNRWDANARAGHPSKGLMQCTDFTFEANKLPGHDDILDPVDNIIAGVRYTIGRYGAFSEHPGIRSINSGGGYRGY</sequence>
<evidence type="ECO:0000259" key="2">
    <source>
        <dbReference type="Pfam" id="PF01464"/>
    </source>
</evidence>
<keyword evidence="4" id="KW-1185">Reference proteome</keyword>
<dbReference type="Proteomes" id="UP000658656">
    <property type="component" value="Unassembled WGS sequence"/>
</dbReference>
<dbReference type="InterPro" id="IPR008258">
    <property type="entry name" value="Transglycosylase_SLT_dom_1"/>
</dbReference>
<reference evidence="3" key="2">
    <citation type="submission" date="2020-09" db="EMBL/GenBank/DDBJ databases">
        <authorList>
            <person name="Sun Q."/>
            <person name="Zhou Y."/>
        </authorList>
    </citation>
    <scope>NUCLEOTIDE SEQUENCE</scope>
    <source>
        <strain evidence="3">CGMCC 4.7679</strain>
    </source>
</reference>
<feature type="region of interest" description="Disordered" evidence="1">
    <location>
        <begin position="1"/>
        <end position="28"/>
    </location>
</feature>
<name>A0A8H9INS4_9PSEU</name>
<reference evidence="3" key="1">
    <citation type="journal article" date="2014" name="Int. J. Syst. Evol. Microbiol.">
        <title>Complete genome sequence of Corynebacterium casei LMG S-19264T (=DSM 44701T), isolated from a smear-ripened cheese.</title>
        <authorList>
            <consortium name="US DOE Joint Genome Institute (JGI-PGF)"/>
            <person name="Walter F."/>
            <person name="Albersmeier A."/>
            <person name="Kalinowski J."/>
            <person name="Ruckert C."/>
        </authorList>
    </citation>
    <scope>NUCLEOTIDE SEQUENCE</scope>
    <source>
        <strain evidence="3">CGMCC 4.7679</strain>
    </source>
</reference>
<dbReference type="Pfam" id="PF01464">
    <property type="entry name" value="SLT"/>
    <property type="match status" value="1"/>
</dbReference>
<evidence type="ECO:0000256" key="1">
    <source>
        <dbReference type="SAM" id="MobiDB-lite"/>
    </source>
</evidence>
<dbReference type="InterPro" id="IPR023346">
    <property type="entry name" value="Lysozyme-like_dom_sf"/>
</dbReference>